<proteinExistence type="predicted"/>
<sequence>MEIPLVSGNVTKRAREMARILGSEFPAAAIALKGIMKEAESAIGLLRGDQEKNNAKIACTDRVRHCTLLIMLELCDECSAVPEPTVCDITGDLNSNESDNKLADNGNHEERGNVSENKNSKKELARNEMDESNRTDENQQGPFLKAGTEKQVDLVGSSNNEGYSSTSKKLKDVLKDQHSPLVGKARGHKKVCLCEFEHPGILFCSA</sequence>
<gene>
    <name evidence="2" type="ORF">NCGR_LOCUS14664</name>
</gene>
<dbReference type="EMBL" id="CAJGYO010000003">
    <property type="protein sequence ID" value="CAD6221386.1"/>
    <property type="molecule type" value="Genomic_DNA"/>
</dbReference>
<protein>
    <submittedName>
        <fullName evidence="2">Uncharacterized protein</fullName>
    </submittedName>
</protein>
<comment type="caution">
    <text evidence="2">The sequence shown here is derived from an EMBL/GenBank/DDBJ whole genome shotgun (WGS) entry which is preliminary data.</text>
</comment>
<evidence type="ECO:0000256" key="1">
    <source>
        <dbReference type="SAM" id="MobiDB-lite"/>
    </source>
</evidence>
<reference evidence="2" key="1">
    <citation type="submission" date="2020-10" db="EMBL/GenBank/DDBJ databases">
        <authorList>
            <person name="Han B."/>
            <person name="Lu T."/>
            <person name="Zhao Q."/>
            <person name="Huang X."/>
            <person name="Zhao Y."/>
        </authorList>
    </citation>
    <scope>NUCLEOTIDE SEQUENCE</scope>
</reference>
<dbReference type="OrthoDB" id="696909at2759"/>
<name>A0A811NHP3_9POAL</name>
<feature type="region of interest" description="Disordered" evidence="1">
    <location>
        <begin position="91"/>
        <end position="148"/>
    </location>
</feature>
<feature type="compositionally biased region" description="Basic and acidic residues" evidence="1">
    <location>
        <begin position="98"/>
        <end position="137"/>
    </location>
</feature>
<dbReference type="Proteomes" id="UP000604825">
    <property type="component" value="Unassembled WGS sequence"/>
</dbReference>
<dbReference type="AlphaFoldDB" id="A0A811NHP3"/>
<accession>A0A811NHP3</accession>
<organism evidence="2 3">
    <name type="scientific">Miscanthus lutarioriparius</name>
    <dbReference type="NCBI Taxonomy" id="422564"/>
    <lineage>
        <taxon>Eukaryota</taxon>
        <taxon>Viridiplantae</taxon>
        <taxon>Streptophyta</taxon>
        <taxon>Embryophyta</taxon>
        <taxon>Tracheophyta</taxon>
        <taxon>Spermatophyta</taxon>
        <taxon>Magnoliopsida</taxon>
        <taxon>Liliopsida</taxon>
        <taxon>Poales</taxon>
        <taxon>Poaceae</taxon>
        <taxon>PACMAD clade</taxon>
        <taxon>Panicoideae</taxon>
        <taxon>Andropogonodae</taxon>
        <taxon>Andropogoneae</taxon>
        <taxon>Saccharinae</taxon>
        <taxon>Miscanthus</taxon>
    </lineage>
</organism>
<evidence type="ECO:0000313" key="3">
    <source>
        <dbReference type="Proteomes" id="UP000604825"/>
    </source>
</evidence>
<evidence type="ECO:0000313" key="2">
    <source>
        <dbReference type="EMBL" id="CAD6221386.1"/>
    </source>
</evidence>
<keyword evidence="3" id="KW-1185">Reference proteome</keyword>